<dbReference type="CDD" id="cd07067">
    <property type="entry name" value="HP_PGM_like"/>
    <property type="match status" value="1"/>
</dbReference>
<dbReference type="AlphaFoldDB" id="A0A1M5RPY9"/>
<evidence type="ECO:0000256" key="1">
    <source>
        <dbReference type="PIRSR" id="PIRSR613078-2"/>
    </source>
</evidence>
<evidence type="ECO:0000256" key="2">
    <source>
        <dbReference type="SAM" id="MobiDB-lite"/>
    </source>
</evidence>
<dbReference type="PANTHER" id="PTHR47623:SF1">
    <property type="entry name" value="OS09G0287300 PROTEIN"/>
    <property type="match status" value="1"/>
</dbReference>
<dbReference type="SUPFAM" id="SSF53254">
    <property type="entry name" value="Phosphoglycerate mutase-like"/>
    <property type="match status" value="1"/>
</dbReference>
<proteinExistence type="predicted"/>
<evidence type="ECO:0000313" key="3">
    <source>
        <dbReference type="EMBL" id="SHH28279.1"/>
    </source>
</evidence>
<dbReference type="Pfam" id="PF00300">
    <property type="entry name" value="His_Phos_1"/>
    <property type="match status" value="1"/>
</dbReference>
<dbReference type="PANTHER" id="PTHR47623">
    <property type="entry name" value="OS09G0287300 PROTEIN"/>
    <property type="match status" value="1"/>
</dbReference>
<dbReference type="EMBL" id="FQWQ01000002">
    <property type="protein sequence ID" value="SHH28279.1"/>
    <property type="molecule type" value="Genomic_DNA"/>
</dbReference>
<dbReference type="InterPro" id="IPR013078">
    <property type="entry name" value="His_Pase_superF_clade-1"/>
</dbReference>
<organism evidence="3 4">
    <name type="scientific">Chryseolinea serpens</name>
    <dbReference type="NCBI Taxonomy" id="947013"/>
    <lineage>
        <taxon>Bacteria</taxon>
        <taxon>Pseudomonadati</taxon>
        <taxon>Bacteroidota</taxon>
        <taxon>Cytophagia</taxon>
        <taxon>Cytophagales</taxon>
        <taxon>Fulvivirgaceae</taxon>
        <taxon>Chryseolinea</taxon>
    </lineage>
</organism>
<dbReference type="InterPro" id="IPR029033">
    <property type="entry name" value="His_PPase_superfam"/>
</dbReference>
<feature type="binding site" evidence="1">
    <location>
        <position position="58"/>
    </location>
    <ligand>
        <name>substrate</name>
    </ligand>
</feature>
<dbReference type="STRING" id="947013.SAMN04488109_3509"/>
<feature type="region of interest" description="Disordered" evidence="2">
    <location>
        <begin position="17"/>
        <end position="37"/>
    </location>
</feature>
<name>A0A1M5RPY9_9BACT</name>
<reference evidence="3 4" key="1">
    <citation type="submission" date="2016-11" db="EMBL/GenBank/DDBJ databases">
        <authorList>
            <person name="Jaros S."/>
            <person name="Januszkiewicz K."/>
            <person name="Wedrychowicz H."/>
        </authorList>
    </citation>
    <scope>NUCLEOTIDE SEQUENCE [LARGE SCALE GENOMIC DNA]</scope>
    <source>
        <strain evidence="3 4">DSM 24574</strain>
    </source>
</reference>
<dbReference type="RefSeq" id="WP_073136439.1">
    <property type="nucleotide sequence ID" value="NZ_FQWQ01000002.1"/>
</dbReference>
<dbReference type="Gene3D" id="3.40.50.1240">
    <property type="entry name" value="Phosphoglycerate mutase-like"/>
    <property type="match status" value="1"/>
</dbReference>
<dbReference type="SMART" id="SM00855">
    <property type="entry name" value="PGAM"/>
    <property type="match status" value="1"/>
</dbReference>
<protein>
    <submittedName>
        <fullName evidence="3">Phosphohistidine phosphatase</fullName>
    </submittedName>
</protein>
<accession>A0A1M5RPY9</accession>
<dbReference type="OrthoDB" id="9810154at2"/>
<evidence type="ECO:0000313" key="4">
    <source>
        <dbReference type="Proteomes" id="UP000184212"/>
    </source>
</evidence>
<feature type="compositionally biased region" description="Basic and acidic residues" evidence="2">
    <location>
        <begin position="21"/>
        <end position="36"/>
    </location>
</feature>
<dbReference type="Proteomes" id="UP000184212">
    <property type="component" value="Unassembled WGS sequence"/>
</dbReference>
<keyword evidence="4" id="KW-1185">Reference proteome</keyword>
<sequence>MKTLYIIRHAKSSWENPTMSDLDRPLNERGKRDAPRMGKRLKEKAIQPSVMISSPAKRAFGTAKRIAEVLGYPKEKIKKEKSLYHGDEVGMLSAVQDINDKHDVAILFGHNPGLTDFVNSLMDGEMDIDNVPTCGVVAFELNLEHWKDAAWGKGKMLFFDYPKSKED</sequence>
<gene>
    <name evidence="3" type="ORF">SAMN04488109_3509</name>
</gene>